<evidence type="ECO:0000313" key="2">
    <source>
        <dbReference type="Proteomes" id="UP001234297"/>
    </source>
</evidence>
<proteinExistence type="predicted"/>
<comment type="caution">
    <text evidence="1">The sequence shown here is derived from an EMBL/GenBank/DDBJ whole genome shotgun (WGS) entry which is preliminary data.</text>
</comment>
<reference evidence="1 2" key="1">
    <citation type="journal article" date="2022" name="Hortic Res">
        <title>A haplotype resolved chromosomal level avocado genome allows analysis of novel avocado genes.</title>
        <authorList>
            <person name="Nath O."/>
            <person name="Fletcher S.J."/>
            <person name="Hayward A."/>
            <person name="Shaw L.M."/>
            <person name="Masouleh A.K."/>
            <person name="Furtado A."/>
            <person name="Henry R.J."/>
            <person name="Mitter N."/>
        </authorList>
    </citation>
    <scope>NUCLEOTIDE SEQUENCE [LARGE SCALE GENOMIC DNA]</scope>
    <source>
        <strain evidence="2">cv. Hass</strain>
    </source>
</reference>
<dbReference type="Proteomes" id="UP001234297">
    <property type="component" value="Chromosome 8"/>
</dbReference>
<organism evidence="1 2">
    <name type="scientific">Persea americana</name>
    <name type="common">Avocado</name>
    <dbReference type="NCBI Taxonomy" id="3435"/>
    <lineage>
        <taxon>Eukaryota</taxon>
        <taxon>Viridiplantae</taxon>
        <taxon>Streptophyta</taxon>
        <taxon>Embryophyta</taxon>
        <taxon>Tracheophyta</taxon>
        <taxon>Spermatophyta</taxon>
        <taxon>Magnoliopsida</taxon>
        <taxon>Magnoliidae</taxon>
        <taxon>Laurales</taxon>
        <taxon>Lauraceae</taxon>
        <taxon>Persea</taxon>
    </lineage>
</organism>
<sequence length="75" mass="8626">MEWGKGKADGEKSSSLRRRASLERRRSCRIESITRGRRSVPPAKEMGSRVKWRARGELALQRRKWGSRALFKGGI</sequence>
<dbReference type="EMBL" id="CM056816">
    <property type="protein sequence ID" value="KAJ8632710.1"/>
    <property type="molecule type" value="Genomic_DNA"/>
</dbReference>
<keyword evidence="2" id="KW-1185">Reference proteome</keyword>
<name>A0ACC2LH84_PERAE</name>
<evidence type="ECO:0000313" key="1">
    <source>
        <dbReference type="EMBL" id="KAJ8632710.1"/>
    </source>
</evidence>
<accession>A0ACC2LH84</accession>
<gene>
    <name evidence="1" type="ORF">MRB53_026046</name>
</gene>
<protein>
    <submittedName>
        <fullName evidence="1">Uncharacterized protein</fullName>
    </submittedName>
</protein>